<keyword evidence="1" id="KW-1185">Reference proteome</keyword>
<name>A0A915L4B9_ROMCU</name>
<reference evidence="2" key="1">
    <citation type="submission" date="2022-11" db="UniProtKB">
        <authorList>
            <consortium name="WormBaseParasite"/>
        </authorList>
    </citation>
    <scope>IDENTIFICATION</scope>
</reference>
<accession>A0A915L4B9</accession>
<protein>
    <submittedName>
        <fullName evidence="2">Uncharacterized protein</fullName>
    </submittedName>
</protein>
<evidence type="ECO:0000313" key="2">
    <source>
        <dbReference type="WBParaSite" id="nRc.2.0.1.t44620-RA"/>
    </source>
</evidence>
<dbReference type="AlphaFoldDB" id="A0A915L4B9"/>
<evidence type="ECO:0000313" key="1">
    <source>
        <dbReference type="Proteomes" id="UP000887565"/>
    </source>
</evidence>
<dbReference type="Proteomes" id="UP000887565">
    <property type="component" value="Unplaced"/>
</dbReference>
<sequence length="292" mass="33358">MCDAAAAKFYCFKNFKTINLFPNAHKLGRKDMIRDVPILITSLPSMLGGLENFSTTPSILGEQIFCARGSARREQIFTRRAACSKLCLPSISEHARRVACSPSMLGTHHRDSKEIISETCSVNINEHLTGFDYNSMKYSPKSDPQETSDQLERTDPTMMIKSWKPNVLTAPRLLQENVCSNNRRLCHRRSNHLQLSNVLLPLKYEEIFPLCSNGKDELRQEGSSVDRNSFSSFVELSAHDAFDRENAFTLPLSKNRIKLETSRQNDSRRSSMRDVVQKIHEMEKALRSWSLR</sequence>
<proteinExistence type="predicted"/>
<organism evidence="1 2">
    <name type="scientific">Romanomermis culicivorax</name>
    <name type="common">Nematode worm</name>
    <dbReference type="NCBI Taxonomy" id="13658"/>
    <lineage>
        <taxon>Eukaryota</taxon>
        <taxon>Metazoa</taxon>
        <taxon>Ecdysozoa</taxon>
        <taxon>Nematoda</taxon>
        <taxon>Enoplea</taxon>
        <taxon>Dorylaimia</taxon>
        <taxon>Mermithida</taxon>
        <taxon>Mermithoidea</taxon>
        <taxon>Mermithidae</taxon>
        <taxon>Romanomermis</taxon>
    </lineage>
</organism>
<dbReference type="WBParaSite" id="nRc.2.0.1.t44620-RA">
    <property type="protein sequence ID" value="nRc.2.0.1.t44620-RA"/>
    <property type="gene ID" value="nRc.2.0.1.g44620"/>
</dbReference>